<dbReference type="NCBIfam" id="NF045973">
    <property type="entry name" value="conju_CD1115"/>
    <property type="match status" value="1"/>
</dbReference>
<dbReference type="CDD" id="cd01127">
    <property type="entry name" value="TrwB_TraG_TraD_VirD4"/>
    <property type="match status" value="2"/>
</dbReference>
<reference evidence="8 9" key="1">
    <citation type="submission" date="2023-10" db="EMBL/GenBank/DDBJ databases">
        <title>Whole Genome based description of the genera Actinobaculum and Actinotignum reveals a complex phylogenetic relationship within the species included in the genus Actinotignum.</title>
        <authorList>
            <person name="Jensen C.S."/>
            <person name="Dargis R."/>
            <person name="Kemp M."/>
            <person name="Christensen J.J."/>
        </authorList>
    </citation>
    <scope>NUCLEOTIDE SEQUENCE [LARGE SCALE GENOMIC DNA]</scope>
    <source>
        <strain evidence="8 9">SLA_B974</strain>
    </source>
</reference>
<evidence type="ECO:0000256" key="6">
    <source>
        <dbReference type="ARBA" id="ARBA00023136"/>
    </source>
</evidence>
<sequence>MTDKHVRTIKYGLIAFGITALWYITNKFCYQIRTDLSSGWTFEEITNRMLNDFSHPWHISLHTTDIAMSFLTVFIVGAVIASKYFNNRAHRHGAEHGSARWATKKDMRPYQNPDPQDNILFTQTERLNLDSRKTQRNLNVLTIGGSGSGKSRYFVMPNINQHNTSFAITDPKGELLRATGDGLEKAGYKIRCLNLIDFTRSDSYNPFAYFDPHQPEVSVAVLVENFVTNTSGDAKNAGKNGDFFEKAERALLTGLVAYVYALEGEEGNLIKVADLVAQMKAFENDEEAQSPVDEMFEAALETIKDYTLEAEHNTEIRNVINMLQFACSQYNTYTQGAGETQKSVIISLAVRIAPLNMSNIRKLFTGNSIKLDMIGKEKTALFLIMPDSHSTFTFIASIFYDQLFTTNLYIADTSPTGRLTIPLQCYMDEFANIGKMPSFEKKIAVMRSRGISVAVIVQNFAQGKALYKDHWETIVGNCDSLLFLGGNEKSTTEYISKMLGKQTIAHTEISITKGRNGSSSKRESLLGRELLTPDEISRLDSRQCIYMLRGLPPALSHKLAPIPEVVPYAYIPPNNTTSNSHTSPEGAPYTYIPTAAPTARTADL</sequence>
<accession>A0ABU5G8B4</accession>
<dbReference type="Proteomes" id="UP001275049">
    <property type="component" value="Unassembled WGS sequence"/>
</dbReference>
<gene>
    <name evidence="8" type="ORF">R6G86_07350</name>
</gene>
<keyword evidence="9" id="KW-1185">Reference proteome</keyword>
<dbReference type="Pfam" id="PF02534">
    <property type="entry name" value="T4SS-DNA_transf"/>
    <property type="match status" value="1"/>
</dbReference>
<keyword evidence="6 7" id="KW-0472">Membrane</keyword>
<evidence type="ECO:0000256" key="4">
    <source>
        <dbReference type="ARBA" id="ARBA00022692"/>
    </source>
</evidence>
<keyword evidence="4 7" id="KW-0812">Transmembrane</keyword>
<proteinExistence type="inferred from homology"/>
<dbReference type="InterPro" id="IPR003688">
    <property type="entry name" value="TraG/VirD4"/>
</dbReference>
<dbReference type="SUPFAM" id="SSF52540">
    <property type="entry name" value="P-loop containing nucleoside triphosphate hydrolases"/>
    <property type="match status" value="1"/>
</dbReference>
<keyword evidence="5 7" id="KW-1133">Transmembrane helix</keyword>
<evidence type="ECO:0000256" key="2">
    <source>
        <dbReference type="ARBA" id="ARBA00008806"/>
    </source>
</evidence>
<comment type="caution">
    <text evidence="8">The sequence shown here is derived from an EMBL/GenBank/DDBJ whole genome shotgun (WGS) entry which is preliminary data.</text>
</comment>
<evidence type="ECO:0000256" key="3">
    <source>
        <dbReference type="ARBA" id="ARBA00022475"/>
    </source>
</evidence>
<evidence type="ECO:0000256" key="5">
    <source>
        <dbReference type="ARBA" id="ARBA00022989"/>
    </source>
</evidence>
<dbReference type="PANTHER" id="PTHR37937">
    <property type="entry name" value="CONJUGATIVE TRANSFER: DNA TRANSPORT"/>
    <property type="match status" value="1"/>
</dbReference>
<comment type="subcellular location">
    <subcellularLocation>
        <location evidence="1">Cell membrane</location>
        <topology evidence="1">Multi-pass membrane protein</topology>
    </subcellularLocation>
</comment>
<comment type="similarity">
    <text evidence="2">Belongs to the VirD4/TraG family.</text>
</comment>
<evidence type="ECO:0000256" key="1">
    <source>
        <dbReference type="ARBA" id="ARBA00004651"/>
    </source>
</evidence>
<evidence type="ECO:0000313" key="8">
    <source>
        <dbReference type="EMBL" id="MDY5133552.1"/>
    </source>
</evidence>
<evidence type="ECO:0000256" key="7">
    <source>
        <dbReference type="SAM" id="Phobius"/>
    </source>
</evidence>
<dbReference type="InterPro" id="IPR051539">
    <property type="entry name" value="T4SS-coupling_protein"/>
</dbReference>
<dbReference type="RefSeq" id="WP_320755451.1">
    <property type="nucleotide sequence ID" value="NZ_JAWNGA010000013.1"/>
</dbReference>
<organism evidence="8 9">
    <name type="scientific">Actinotignum urinale</name>
    <dbReference type="NCBI Taxonomy" id="190146"/>
    <lineage>
        <taxon>Bacteria</taxon>
        <taxon>Bacillati</taxon>
        <taxon>Actinomycetota</taxon>
        <taxon>Actinomycetes</taxon>
        <taxon>Actinomycetales</taxon>
        <taxon>Actinomycetaceae</taxon>
        <taxon>Actinotignum</taxon>
    </lineage>
</organism>
<evidence type="ECO:0000313" key="9">
    <source>
        <dbReference type="Proteomes" id="UP001275049"/>
    </source>
</evidence>
<dbReference type="Gene3D" id="3.40.50.300">
    <property type="entry name" value="P-loop containing nucleotide triphosphate hydrolases"/>
    <property type="match status" value="1"/>
</dbReference>
<feature type="transmembrane region" description="Helical" evidence="7">
    <location>
        <begin position="66"/>
        <end position="85"/>
    </location>
</feature>
<dbReference type="EMBL" id="JAWNGA010000013">
    <property type="protein sequence ID" value="MDY5133552.1"/>
    <property type="molecule type" value="Genomic_DNA"/>
</dbReference>
<name>A0ABU5G8B4_9ACTO</name>
<keyword evidence="3" id="KW-1003">Cell membrane</keyword>
<dbReference type="PANTHER" id="PTHR37937:SF1">
    <property type="entry name" value="CONJUGATIVE TRANSFER: DNA TRANSPORT"/>
    <property type="match status" value="1"/>
</dbReference>
<protein>
    <submittedName>
        <fullName evidence="8">Type IV secretory system conjugative DNA transfer family protein</fullName>
    </submittedName>
</protein>
<dbReference type="InterPro" id="IPR027417">
    <property type="entry name" value="P-loop_NTPase"/>
</dbReference>
<feature type="transmembrane region" description="Helical" evidence="7">
    <location>
        <begin position="9"/>
        <end position="25"/>
    </location>
</feature>